<evidence type="ECO:0000259" key="1">
    <source>
        <dbReference type="Pfam" id="PF00753"/>
    </source>
</evidence>
<dbReference type="AlphaFoldDB" id="I0GV15"/>
<dbReference type="RefSeq" id="WP_014430953.1">
    <property type="nucleotide sequence ID" value="NC_017076.1"/>
</dbReference>
<feature type="domain" description="Metallo-beta-lactamase" evidence="1">
    <location>
        <begin position="24"/>
        <end position="88"/>
    </location>
</feature>
<dbReference type="InterPro" id="IPR052926">
    <property type="entry name" value="Metallo-beta-lactamase_dom"/>
</dbReference>
<dbReference type="GO" id="GO:0016787">
    <property type="term" value="F:hydrolase activity"/>
    <property type="evidence" value="ECO:0007669"/>
    <property type="project" value="UniProtKB-KW"/>
</dbReference>
<reference evidence="2 3" key="1">
    <citation type="submission" date="2011-10" db="EMBL/GenBank/DDBJ databases">
        <title>Whole genome sequence of Selenomonas ruminantium subsp. lactilytica TAM6421.</title>
        <authorList>
            <person name="Oguchi A."/>
            <person name="Ankai A."/>
            <person name="Kaneko J."/>
            <person name="Yamada-Narita S."/>
            <person name="Fukui S."/>
            <person name="Takahashi M."/>
            <person name="Onodera T."/>
            <person name="Kojima S."/>
            <person name="Fushimi T."/>
            <person name="Abe N."/>
            <person name="Kamio Y."/>
            <person name="Yamazaki S."/>
            <person name="Fujita N."/>
        </authorList>
    </citation>
    <scope>NUCLEOTIDE SEQUENCE [LARGE SCALE GENOMIC DNA]</scope>
    <source>
        <strain evidence="3">NBRC 103574 / TAM6421</strain>
        <plasmid evidence="2 3">pSRC2</plasmid>
    </source>
</reference>
<keyword evidence="2" id="KW-0614">Plasmid</keyword>
<dbReference type="InterPro" id="IPR041712">
    <property type="entry name" value="DHPS-like_MBL-fold"/>
</dbReference>
<dbReference type="CDD" id="cd07713">
    <property type="entry name" value="DHPS-like_MBL-fold"/>
    <property type="match status" value="1"/>
</dbReference>
<protein>
    <submittedName>
        <fullName evidence="2">Putative hydrolase</fullName>
    </submittedName>
</protein>
<dbReference type="Pfam" id="PF00753">
    <property type="entry name" value="Lactamase_B"/>
    <property type="match status" value="1"/>
</dbReference>
<geneLocation type="plasmid" evidence="2 3">
    <name>pSRC2</name>
</geneLocation>
<organism evidence="2 3">
    <name type="scientific">Selenomonas ruminantium subsp. lactilytica (strain NBRC 103574 / TAM6421)</name>
    <dbReference type="NCBI Taxonomy" id="927704"/>
    <lineage>
        <taxon>Bacteria</taxon>
        <taxon>Bacillati</taxon>
        <taxon>Bacillota</taxon>
        <taxon>Negativicutes</taxon>
        <taxon>Selenomonadales</taxon>
        <taxon>Selenomonadaceae</taxon>
        <taxon>Selenomonas</taxon>
    </lineage>
</organism>
<proteinExistence type="predicted"/>
<accession>I0GV15</accession>
<gene>
    <name evidence="2" type="ordered locus">SELR_pSRC200680</name>
</gene>
<evidence type="ECO:0000313" key="2">
    <source>
        <dbReference type="EMBL" id="BAL84602.1"/>
    </source>
</evidence>
<dbReference type="PANTHER" id="PTHR13754:SF13">
    <property type="entry name" value="METALLO-BETA-LACTAMASE SUPERFAMILY PROTEIN (AFU_ORTHOLOGUE AFUA_3G07630)"/>
    <property type="match status" value="1"/>
</dbReference>
<dbReference type="Proteomes" id="UP000007887">
    <property type="component" value="Plasmid pSRC2"/>
</dbReference>
<keyword evidence="2" id="KW-0378">Hydrolase</keyword>
<sequence>MKSRVTVLVENTAADESTLESEHGLSLYIETPETKFIFDCGHTGLAWKNAGKLGIDLQVVKMVVLSHSHYDHGGGFPALLKYCQPKTLYTGRNFWQEKYSYDKESGEYLYKGCGFTADDLAKWQVEQKVCVDSLPIDDYASIITGFDRQYTFEDIPEKFCRGGQKEADPFNDEICLLLKEGDGLAMVVGCSHRGILNMVAAVKNKTGQPVRRIIGGIHLSKASKERMEQTLQELRSLGVQELNLCHCSGAEVPGRISTGSVIEIG</sequence>
<dbReference type="InterPro" id="IPR036866">
    <property type="entry name" value="RibonucZ/Hydroxyglut_hydro"/>
</dbReference>
<dbReference type="KEGG" id="sri:SELR_pSRC200680"/>
<dbReference type="PATRIC" id="fig|927704.6.peg.3263"/>
<dbReference type="OrthoDB" id="9803916at2"/>
<dbReference type="EMBL" id="AP012293">
    <property type="protein sequence ID" value="BAL84602.1"/>
    <property type="molecule type" value="Genomic_DNA"/>
</dbReference>
<dbReference type="Gene3D" id="3.60.15.10">
    <property type="entry name" value="Ribonuclease Z/Hydroxyacylglutathione hydrolase-like"/>
    <property type="match status" value="1"/>
</dbReference>
<dbReference type="PANTHER" id="PTHR13754">
    <property type="entry name" value="METALLO-BETA-LACTAMASE SUPERFAMILY PROTEIN"/>
    <property type="match status" value="1"/>
</dbReference>
<name>I0GV15_SELRL</name>
<dbReference type="SUPFAM" id="SSF56281">
    <property type="entry name" value="Metallo-hydrolase/oxidoreductase"/>
    <property type="match status" value="1"/>
</dbReference>
<evidence type="ECO:0000313" key="3">
    <source>
        <dbReference type="Proteomes" id="UP000007887"/>
    </source>
</evidence>
<dbReference type="HOGENOM" id="CLU_036012_0_0_9"/>
<dbReference type="InterPro" id="IPR001279">
    <property type="entry name" value="Metallo-B-lactamas"/>
</dbReference>
<dbReference type="GO" id="GO:0016740">
    <property type="term" value="F:transferase activity"/>
    <property type="evidence" value="ECO:0007669"/>
    <property type="project" value="TreeGrafter"/>
</dbReference>